<sequence length="136" mass="15518">MHCTVLSCAKQPFDCVPLSNNTVHRRLINISNNVKQMLLSDISQSRCPLILYEKNQEIHDGFLFCQPLLGHTTGEDIFNVMNNTDGGKSMIGINKELVPRIQNVALNVISTHCCIHREAWQHAICPLMYRKLWMKA</sequence>
<dbReference type="PANTHER" id="PTHR45913">
    <property type="entry name" value="EPM2A-INTERACTING PROTEIN 1"/>
    <property type="match status" value="1"/>
</dbReference>
<gene>
    <name evidence="1" type="ORF">RI129_003480</name>
</gene>
<protein>
    <submittedName>
        <fullName evidence="1">Uncharacterized protein</fullName>
    </submittedName>
</protein>
<keyword evidence="2" id="KW-1185">Reference proteome</keyword>
<dbReference type="EMBL" id="JAVRBK010000002">
    <property type="protein sequence ID" value="KAK5648588.1"/>
    <property type="molecule type" value="Genomic_DNA"/>
</dbReference>
<name>A0AAN7VQJ6_9COLE</name>
<organism evidence="1 2">
    <name type="scientific">Pyrocoelia pectoralis</name>
    <dbReference type="NCBI Taxonomy" id="417401"/>
    <lineage>
        <taxon>Eukaryota</taxon>
        <taxon>Metazoa</taxon>
        <taxon>Ecdysozoa</taxon>
        <taxon>Arthropoda</taxon>
        <taxon>Hexapoda</taxon>
        <taxon>Insecta</taxon>
        <taxon>Pterygota</taxon>
        <taxon>Neoptera</taxon>
        <taxon>Endopterygota</taxon>
        <taxon>Coleoptera</taxon>
        <taxon>Polyphaga</taxon>
        <taxon>Elateriformia</taxon>
        <taxon>Elateroidea</taxon>
        <taxon>Lampyridae</taxon>
        <taxon>Lampyrinae</taxon>
        <taxon>Pyrocoelia</taxon>
    </lineage>
</organism>
<dbReference type="PANTHER" id="PTHR45913:SF19">
    <property type="entry name" value="LOW QUALITY PROTEIN: ZINC FINGER BED DOMAIN-CONTAINING PROTEIN 5-LIKE"/>
    <property type="match status" value="1"/>
</dbReference>
<dbReference type="Proteomes" id="UP001329430">
    <property type="component" value="Chromosome 2"/>
</dbReference>
<accession>A0AAN7VQJ6</accession>
<proteinExistence type="predicted"/>
<dbReference type="AlphaFoldDB" id="A0AAN7VQJ6"/>
<evidence type="ECO:0000313" key="2">
    <source>
        <dbReference type="Proteomes" id="UP001329430"/>
    </source>
</evidence>
<evidence type="ECO:0000313" key="1">
    <source>
        <dbReference type="EMBL" id="KAK5648588.1"/>
    </source>
</evidence>
<reference evidence="1 2" key="1">
    <citation type="journal article" date="2024" name="Insects">
        <title>An Improved Chromosome-Level Genome Assembly of the Firefly Pyrocoelia pectoralis.</title>
        <authorList>
            <person name="Fu X."/>
            <person name="Meyer-Rochow V.B."/>
            <person name="Ballantyne L."/>
            <person name="Zhu X."/>
        </authorList>
    </citation>
    <scope>NUCLEOTIDE SEQUENCE [LARGE SCALE GENOMIC DNA]</scope>
    <source>
        <strain evidence="1">XCY_ONT2</strain>
    </source>
</reference>
<comment type="caution">
    <text evidence="1">The sequence shown here is derived from an EMBL/GenBank/DDBJ whole genome shotgun (WGS) entry which is preliminary data.</text>
</comment>